<dbReference type="CDD" id="cd06426">
    <property type="entry name" value="NTP_transferase_like_2"/>
    <property type="match status" value="1"/>
</dbReference>
<dbReference type="SUPFAM" id="SSF53448">
    <property type="entry name" value="Nucleotide-diphospho-sugar transferases"/>
    <property type="match status" value="1"/>
</dbReference>
<dbReference type="PROSITE" id="PS51371">
    <property type="entry name" value="CBS"/>
    <property type="match status" value="1"/>
</dbReference>
<sequence>MSTLQSVMVRPESTILEALQVIESGTLQIALVVDDRKVLLGTITDGDIRRGLLRGESLNSSVTTILNNNPITAKMSDSHDYIFSLMKRKQLRQIPVVDYEGRVVKLELLDRIISTDKRDNWVVLMAGGLGSRLGALTKDTPKPLLRINNKPILEIILENFIASGFHRFYISINYKWEMIQDYFGDGSRWGVEIRYLHEKERLGTAGSLSLIKDKPQESLLVINGDLLTKVDFQHLLDYHNDMNAIATMCVRDYELQVPYGVIKVDSNKLTGIEEKPIQRYFINGGIYVIDPSVLEYIPSNTFFDMPTLFEQLIEKKRNTIVFPIREYWIDIGRLDDFERAAGEFAQVFA</sequence>
<dbReference type="CDD" id="cd04607">
    <property type="entry name" value="CBS_pair_NTP_transferase_assoc"/>
    <property type="match status" value="1"/>
</dbReference>
<dbReference type="InterPro" id="IPR046342">
    <property type="entry name" value="CBS_dom_sf"/>
</dbReference>
<dbReference type="PANTHER" id="PTHR22572">
    <property type="entry name" value="SUGAR-1-PHOSPHATE GUANYL TRANSFERASE"/>
    <property type="match status" value="1"/>
</dbReference>
<dbReference type="Gene3D" id="3.90.550.10">
    <property type="entry name" value="Spore Coat Polysaccharide Biosynthesis Protein SpsA, Chain A"/>
    <property type="match status" value="1"/>
</dbReference>
<dbReference type="EMBL" id="JBHSMI010000005">
    <property type="protein sequence ID" value="MFC5401727.1"/>
    <property type="molecule type" value="Genomic_DNA"/>
</dbReference>
<keyword evidence="1" id="KW-0129">CBS domain</keyword>
<dbReference type="Proteomes" id="UP001596113">
    <property type="component" value="Unassembled WGS sequence"/>
</dbReference>
<reference evidence="4" key="1">
    <citation type="journal article" date="2019" name="Int. J. Syst. Evol. Microbiol.">
        <title>The Global Catalogue of Microorganisms (GCM) 10K type strain sequencing project: providing services to taxonomists for standard genome sequencing and annotation.</title>
        <authorList>
            <consortium name="The Broad Institute Genomics Platform"/>
            <consortium name="The Broad Institute Genome Sequencing Center for Infectious Disease"/>
            <person name="Wu L."/>
            <person name="Ma J."/>
        </authorList>
    </citation>
    <scope>NUCLEOTIDE SEQUENCE [LARGE SCALE GENOMIC DNA]</scope>
    <source>
        <strain evidence="4">CGMCC 1.18575</strain>
    </source>
</reference>
<name>A0ABW0HPF1_9BACL</name>
<comment type="caution">
    <text evidence="3">The sequence shown here is derived from an EMBL/GenBank/DDBJ whole genome shotgun (WGS) entry which is preliminary data.</text>
</comment>
<evidence type="ECO:0000313" key="3">
    <source>
        <dbReference type="EMBL" id="MFC5401727.1"/>
    </source>
</evidence>
<evidence type="ECO:0000313" key="4">
    <source>
        <dbReference type="Proteomes" id="UP001596113"/>
    </source>
</evidence>
<dbReference type="RefSeq" id="WP_378129557.1">
    <property type="nucleotide sequence ID" value="NZ_JBHSMI010000005.1"/>
</dbReference>
<dbReference type="InterPro" id="IPR050486">
    <property type="entry name" value="Mannose-1P_guanyltransferase"/>
</dbReference>
<gene>
    <name evidence="3" type="ORF">ACFPOF_03190</name>
</gene>
<feature type="domain" description="CBS" evidence="2">
    <location>
        <begin position="1"/>
        <end position="58"/>
    </location>
</feature>
<dbReference type="SUPFAM" id="SSF54631">
    <property type="entry name" value="CBS-domain pair"/>
    <property type="match status" value="1"/>
</dbReference>
<keyword evidence="4" id="KW-1185">Reference proteome</keyword>
<dbReference type="InterPro" id="IPR000644">
    <property type="entry name" value="CBS_dom"/>
</dbReference>
<proteinExistence type="predicted"/>
<organism evidence="3 4">
    <name type="scientific">Cohnella soli</name>
    <dbReference type="NCBI Taxonomy" id="425005"/>
    <lineage>
        <taxon>Bacteria</taxon>
        <taxon>Bacillati</taxon>
        <taxon>Bacillota</taxon>
        <taxon>Bacilli</taxon>
        <taxon>Bacillales</taxon>
        <taxon>Paenibacillaceae</taxon>
        <taxon>Cohnella</taxon>
    </lineage>
</organism>
<evidence type="ECO:0000256" key="1">
    <source>
        <dbReference type="PROSITE-ProRule" id="PRU00703"/>
    </source>
</evidence>
<dbReference type="Gene3D" id="3.10.580.10">
    <property type="entry name" value="CBS-domain"/>
    <property type="match status" value="1"/>
</dbReference>
<dbReference type="SMART" id="SM00116">
    <property type="entry name" value="CBS"/>
    <property type="match status" value="2"/>
</dbReference>
<protein>
    <submittedName>
        <fullName evidence="3">Nucleotidyltransferase family protein</fullName>
    </submittedName>
</protein>
<evidence type="ECO:0000259" key="2">
    <source>
        <dbReference type="PROSITE" id="PS51371"/>
    </source>
</evidence>
<accession>A0ABW0HPF1</accession>
<dbReference type="Pfam" id="PF00571">
    <property type="entry name" value="CBS"/>
    <property type="match status" value="2"/>
</dbReference>
<dbReference type="InterPro" id="IPR005835">
    <property type="entry name" value="NTP_transferase_dom"/>
</dbReference>
<dbReference type="InterPro" id="IPR029044">
    <property type="entry name" value="Nucleotide-diphossugar_trans"/>
</dbReference>
<dbReference type="Pfam" id="PF00483">
    <property type="entry name" value="NTP_transferase"/>
    <property type="match status" value="1"/>
</dbReference>